<protein>
    <submittedName>
        <fullName evidence="2">DNA ligase D</fullName>
    </submittedName>
</protein>
<dbReference type="InterPro" id="IPR052171">
    <property type="entry name" value="NHEJ_LigD"/>
</dbReference>
<dbReference type="Proteomes" id="UP000239663">
    <property type="component" value="Unassembled WGS sequence"/>
</dbReference>
<dbReference type="PANTHER" id="PTHR42705:SF2">
    <property type="entry name" value="BIFUNCTIONAL NON-HOMOLOGOUS END JOINING PROTEIN LIGD"/>
    <property type="match status" value="1"/>
</dbReference>
<dbReference type="OrthoDB" id="9802472at2"/>
<dbReference type="Gene3D" id="3.90.920.10">
    <property type="entry name" value="DNA primase, PRIM domain"/>
    <property type="match status" value="1"/>
</dbReference>
<accession>A0A2S7MZ59</accession>
<dbReference type="PANTHER" id="PTHR42705">
    <property type="entry name" value="BIFUNCTIONAL NON-HOMOLOGOUS END JOINING PROTEIN LIGD"/>
    <property type="match status" value="1"/>
</dbReference>
<comment type="caution">
    <text evidence="2">The sequence shown here is derived from an EMBL/GenBank/DDBJ whole genome shotgun (WGS) entry which is preliminary data.</text>
</comment>
<dbReference type="EMBL" id="PKOZ01000006">
    <property type="protein sequence ID" value="PQD95018.1"/>
    <property type="molecule type" value="Genomic_DNA"/>
</dbReference>
<dbReference type="RefSeq" id="WP_104849723.1">
    <property type="nucleotide sequence ID" value="NZ_PKOZ01000006.1"/>
</dbReference>
<dbReference type="Pfam" id="PF21686">
    <property type="entry name" value="LigD_Prim-Pol"/>
    <property type="match status" value="1"/>
</dbReference>
<sequence>MRYYAATFLRKLDRRTGLAEVAVLKGQEVITIAVVKERFKKEEKEALLKLLIERGAGEEAESLDVPPGICVEISFSALQEGDVLNPRFERLLLTHDWQACTWVNLFLAQYESLELTNPHKEIWSSHGVTKERYMEYLITIKDKMLPFLSGRLLTVKRYPEGVGASGFYQKSAPMHAPHFVRKAREGSDIHIICENGQTLLWLGNQAAIEFHIPFNTVDSTFPREIIFDLDPPSLGDLSLAVEAALEMKTLFDRFNLHSFVKLSGRKGIQVHLPLNDDILSYEETRVFTEFIAFYLVEQFPAQFTVERLKKNRGGRLYVDYIQHDFKKTIICPYSPRETEEPGIAVPLYWQEVQRGINTGDFLMEEVQRRVERGMDPFEGYFAVQQGSQIKELIAILKAR</sequence>
<keyword evidence="3" id="KW-1185">Reference proteome</keyword>
<evidence type="ECO:0000313" key="3">
    <source>
        <dbReference type="Proteomes" id="UP000239663"/>
    </source>
</evidence>
<reference evidence="2 3" key="1">
    <citation type="submission" date="2017-12" db="EMBL/GenBank/DDBJ databases">
        <title>Taxonomic description and draft genome of Pradoshia cofamensis Gen. nov., sp. nov., a thermotolerant bacillale isolated from anterior gut of earthworm Eisenia fetida.</title>
        <authorList>
            <person name="Saha T."/>
            <person name="Chakraborty R."/>
        </authorList>
    </citation>
    <scope>NUCLEOTIDE SEQUENCE [LARGE SCALE GENOMIC DNA]</scope>
    <source>
        <strain evidence="2 3">EAG3</strain>
    </source>
</reference>
<gene>
    <name evidence="2" type="ORF">CYL18_11855</name>
</gene>
<evidence type="ECO:0000259" key="1">
    <source>
        <dbReference type="Pfam" id="PF21686"/>
    </source>
</evidence>
<proteinExistence type="predicted"/>
<feature type="domain" description="DNA ligase D polymerase" evidence="1">
    <location>
        <begin position="129"/>
        <end position="377"/>
    </location>
</feature>
<evidence type="ECO:0000313" key="2">
    <source>
        <dbReference type="EMBL" id="PQD95018.1"/>
    </source>
</evidence>
<dbReference type="InterPro" id="IPR014145">
    <property type="entry name" value="LigD_pol_dom"/>
</dbReference>
<organism evidence="2 3">
    <name type="scientific">Pradoshia eiseniae</name>
    <dbReference type="NCBI Taxonomy" id="2064768"/>
    <lineage>
        <taxon>Bacteria</taxon>
        <taxon>Bacillati</taxon>
        <taxon>Bacillota</taxon>
        <taxon>Bacilli</taxon>
        <taxon>Bacillales</taxon>
        <taxon>Bacillaceae</taxon>
        <taxon>Pradoshia</taxon>
    </lineage>
</organism>
<dbReference type="NCBIfam" id="TIGR02778">
    <property type="entry name" value="ligD_pol"/>
    <property type="match status" value="1"/>
</dbReference>
<name>A0A2S7MZ59_9BACI</name>
<dbReference type="AlphaFoldDB" id="A0A2S7MZ59"/>
<dbReference type="GO" id="GO:0016874">
    <property type="term" value="F:ligase activity"/>
    <property type="evidence" value="ECO:0007669"/>
    <property type="project" value="UniProtKB-KW"/>
</dbReference>
<keyword evidence="2" id="KW-0436">Ligase</keyword>